<sequence length="188" mass="21224">MNLDSAMEALLFVSGNPLTLEDLAQALDVSMLEITAAAQHLQQNYETRQSGLRVLIFEDKVQLATRPEYGEVIERWLTPQKRQALSQSAMETLSIIAYRQPITRADVEAIRGVKCEYALSVLQRHNLVMAVGRKDTLGRPVLYGTTDDFLRYFNLRTLEDLPGREELIKAPGETPILEEPPEEEPELA</sequence>
<keyword evidence="4 5" id="KW-0131">Cell cycle</keyword>
<dbReference type="Gene3D" id="1.10.10.10">
    <property type="entry name" value="Winged helix-like DNA-binding domain superfamily/Winged helix DNA-binding domain"/>
    <property type="match status" value="2"/>
</dbReference>
<feature type="region of interest" description="Disordered" evidence="6">
    <location>
        <begin position="169"/>
        <end position="188"/>
    </location>
</feature>
<feature type="compositionally biased region" description="Acidic residues" evidence="6">
    <location>
        <begin position="179"/>
        <end position="188"/>
    </location>
</feature>
<comment type="subunit">
    <text evidence="5">Homodimer. Homodimerization may be required to stabilize the binding of ScpA to the Smc head domains. Component of a cohesin-like complex composed of ScpA, ScpB and the Smc homodimer, in which ScpA and ScpB bind to the head domain of Smc. The presence of the three proteins is required for the association of the complex with DNA.</text>
</comment>
<name>A0A926D3P9_9FIRM</name>
<dbReference type="HAMAP" id="MF_01804">
    <property type="entry name" value="ScpB"/>
    <property type="match status" value="1"/>
</dbReference>
<dbReference type="PANTHER" id="PTHR34298">
    <property type="entry name" value="SEGREGATION AND CONDENSATION PROTEIN B"/>
    <property type="match status" value="1"/>
</dbReference>
<dbReference type="EMBL" id="JACRSR010000001">
    <property type="protein sequence ID" value="MBC8531188.1"/>
    <property type="molecule type" value="Genomic_DNA"/>
</dbReference>
<dbReference type="InterPro" id="IPR036390">
    <property type="entry name" value="WH_DNA-bd_sf"/>
</dbReference>
<evidence type="ECO:0000313" key="8">
    <source>
        <dbReference type="Proteomes" id="UP000623172"/>
    </source>
</evidence>
<dbReference type="GO" id="GO:0051304">
    <property type="term" value="P:chromosome separation"/>
    <property type="evidence" value="ECO:0007669"/>
    <property type="project" value="InterPro"/>
</dbReference>
<dbReference type="Pfam" id="PF04079">
    <property type="entry name" value="SMC_ScpB"/>
    <property type="match status" value="1"/>
</dbReference>
<evidence type="ECO:0000313" key="7">
    <source>
        <dbReference type="EMBL" id="MBC8531188.1"/>
    </source>
</evidence>
<keyword evidence="2 5" id="KW-0132">Cell division</keyword>
<evidence type="ECO:0000256" key="2">
    <source>
        <dbReference type="ARBA" id="ARBA00022618"/>
    </source>
</evidence>
<evidence type="ECO:0000256" key="4">
    <source>
        <dbReference type="ARBA" id="ARBA00023306"/>
    </source>
</evidence>
<comment type="function">
    <text evidence="5">Participates in chromosomal partition during cell division. May act via the formation of a condensin-like complex containing Smc and ScpA that pull DNA away from mid-cell into both cell halves.</text>
</comment>
<dbReference type="NCBIfam" id="TIGR00281">
    <property type="entry name" value="SMC-Scp complex subunit ScpB"/>
    <property type="match status" value="1"/>
</dbReference>
<comment type="similarity">
    <text evidence="5">Belongs to the ScpB family.</text>
</comment>
<comment type="caution">
    <text evidence="7">The sequence shown here is derived from an EMBL/GenBank/DDBJ whole genome shotgun (WGS) entry which is preliminary data.</text>
</comment>
<gene>
    <name evidence="5 7" type="primary">scpB</name>
    <name evidence="7" type="ORF">H8696_04915</name>
</gene>
<evidence type="ECO:0000256" key="5">
    <source>
        <dbReference type="HAMAP-Rule" id="MF_01804"/>
    </source>
</evidence>
<dbReference type="InterPro" id="IPR005234">
    <property type="entry name" value="ScpB_csome_segregation"/>
</dbReference>
<dbReference type="Proteomes" id="UP000623172">
    <property type="component" value="Unassembled WGS sequence"/>
</dbReference>
<keyword evidence="1 5" id="KW-0963">Cytoplasm</keyword>
<keyword evidence="3 5" id="KW-0159">Chromosome partition</keyword>
<keyword evidence="8" id="KW-1185">Reference proteome</keyword>
<dbReference type="GO" id="GO:0005737">
    <property type="term" value="C:cytoplasm"/>
    <property type="evidence" value="ECO:0007669"/>
    <property type="project" value="UniProtKB-SubCell"/>
</dbReference>
<dbReference type="GO" id="GO:0006260">
    <property type="term" value="P:DNA replication"/>
    <property type="evidence" value="ECO:0007669"/>
    <property type="project" value="UniProtKB-UniRule"/>
</dbReference>
<evidence type="ECO:0000256" key="6">
    <source>
        <dbReference type="SAM" id="MobiDB-lite"/>
    </source>
</evidence>
<accession>A0A926D3P9</accession>
<dbReference type="PIRSF" id="PIRSF019345">
    <property type="entry name" value="ScpB"/>
    <property type="match status" value="1"/>
</dbReference>
<dbReference type="GO" id="GO:0051301">
    <property type="term" value="P:cell division"/>
    <property type="evidence" value="ECO:0007669"/>
    <property type="project" value="UniProtKB-KW"/>
</dbReference>
<proteinExistence type="inferred from homology"/>
<evidence type="ECO:0000256" key="3">
    <source>
        <dbReference type="ARBA" id="ARBA00022829"/>
    </source>
</evidence>
<evidence type="ECO:0000256" key="1">
    <source>
        <dbReference type="ARBA" id="ARBA00022490"/>
    </source>
</evidence>
<dbReference type="RefSeq" id="WP_249315350.1">
    <property type="nucleotide sequence ID" value="NZ_JACRSR010000001.1"/>
</dbReference>
<organism evidence="7 8">
    <name type="scientific">Gehongia tenuis</name>
    <dbReference type="NCBI Taxonomy" id="2763655"/>
    <lineage>
        <taxon>Bacteria</taxon>
        <taxon>Bacillati</taxon>
        <taxon>Bacillota</taxon>
        <taxon>Clostridia</taxon>
        <taxon>Christensenellales</taxon>
        <taxon>Christensenellaceae</taxon>
        <taxon>Gehongia</taxon>
    </lineage>
</organism>
<dbReference type="PANTHER" id="PTHR34298:SF2">
    <property type="entry name" value="SEGREGATION AND CONDENSATION PROTEIN B"/>
    <property type="match status" value="1"/>
</dbReference>
<comment type="subcellular location">
    <subcellularLocation>
        <location evidence="5">Cytoplasm</location>
    </subcellularLocation>
    <text evidence="5">Associated with two foci at the outer edges of the nucleoid region in young cells, and at four foci within both cell halves in older cells.</text>
</comment>
<dbReference type="AlphaFoldDB" id="A0A926D3P9"/>
<dbReference type="InterPro" id="IPR036388">
    <property type="entry name" value="WH-like_DNA-bd_sf"/>
</dbReference>
<reference evidence="7" key="1">
    <citation type="submission" date="2020-08" db="EMBL/GenBank/DDBJ databases">
        <title>Genome public.</title>
        <authorList>
            <person name="Liu C."/>
            <person name="Sun Q."/>
        </authorList>
    </citation>
    <scope>NUCLEOTIDE SEQUENCE</scope>
    <source>
        <strain evidence="7">NSJ-53</strain>
    </source>
</reference>
<dbReference type="SUPFAM" id="SSF46785">
    <property type="entry name" value="Winged helix' DNA-binding domain"/>
    <property type="match status" value="2"/>
</dbReference>
<protein>
    <recommendedName>
        <fullName evidence="5">Segregation and condensation protein B</fullName>
    </recommendedName>
</protein>